<name>A0ABS7PRB7_9SPHN</name>
<dbReference type="PANTHER" id="PTHR19328:SF75">
    <property type="entry name" value="ALDOSE SUGAR DEHYDROGENASE YLII"/>
    <property type="match status" value="1"/>
</dbReference>
<dbReference type="Proteomes" id="UP000706039">
    <property type="component" value="Unassembled WGS sequence"/>
</dbReference>
<reference evidence="3 4" key="1">
    <citation type="submission" date="2021-08" db="EMBL/GenBank/DDBJ databases">
        <authorList>
            <person name="Tuo L."/>
        </authorList>
    </citation>
    <scope>NUCLEOTIDE SEQUENCE [LARGE SCALE GENOMIC DNA]</scope>
    <source>
        <strain evidence="3 4">JCM 31229</strain>
    </source>
</reference>
<evidence type="ECO:0000313" key="4">
    <source>
        <dbReference type="Proteomes" id="UP000706039"/>
    </source>
</evidence>
<proteinExistence type="predicted"/>
<protein>
    <submittedName>
        <fullName evidence="3">PQQ-dependent sugar dehydrogenase</fullName>
    </submittedName>
</protein>
<dbReference type="SUPFAM" id="SSF50952">
    <property type="entry name" value="Soluble quinoprotein glucose dehydrogenase"/>
    <property type="match status" value="1"/>
</dbReference>
<gene>
    <name evidence="3" type="ORF">K7G82_15820</name>
</gene>
<dbReference type="RefSeq" id="WP_222990881.1">
    <property type="nucleotide sequence ID" value="NZ_JAINVV010000007.1"/>
</dbReference>
<evidence type="ECO:0000256" key="1">
    <source>
        <dbReference type="SAM" id="SignalP"/>
    </source>
</evidence>
<accession>A0ABS7PRB7</accession>
<feature type="signal peptide" evidence="1">
    <location>
        <begin position="1"/>
        <end position="21"/>
    </location>
</feature>
<feature type="domain" description="Glucose/Sorbosone dehydrogenase" evidence="2">
    <location>
        <begin position="64"/>
        <end position="388"/>
    </location>
</feature>
<dbReference type="InterPro" id="IPR011042">
    <property type="entry name" value="6-blade_b-propeller_TolB-like"/>
</dbReference>
<organism evidence="3 4">
    <name type="scientific">Sphingomonas colocasiae</name>
    <dbReference type="NCBI Taxonomy" id="1848973"/>
    <lineage>
        <taxon>Bacteria</taxon>
        <taxon>Pseudomonadati</taxon>
        <taxon>Pseudomonadota</taxon>
        <taxon>Alphaproteobacteria</taxon>
        <taxon>Sphingomonadales</taxon>
        <taxon>Sphingomonadaceae</taxon>
        <taxon>Sphingomonas</taxon>
    </lineage>
</organism>
<dbReference type="EMBL" id="JAINVV010000007">
    <property type="protein sequence ID" value="MBY8823773.1"/>
    <property type="molecule type" value="Genomic_DNA"/>
</dbReference>
<comment type="caution">
    <text evidence="3">The sequence shown here is derived from an EMBL/GenBank/DDBJ whole genome shotgun (WGS) entry which is preliminary data.</text>
</comment>
<evidence type="ECO:0000313" key="3">
    <source>
        <dbReference type="EMBL" id="MBY8823773.1"/>
    </source>
</evidence>
<dbReference type="PROSITE" id="PS51257">
    <property type="entry name" value="PROKAR_LIPOPROTEIN"/>
    <property type="match status" value="1"/>
</dbReference>
<evidence type="ECO:0000259" key="2">
    <source>
        <dbReference type="Pfam" id="PF07995"/>
    </source>
</evidence>
<dbReference type="InterPro" id="IPR011041">
    <property type="entry name" value="Quinoprot_gluc/sorb_DH_b-prop"/>
</dbReference>
<keyword evidence="4" id="KW-1185">Reference proteome</keyword>
<dbReference type="InterPro" id="IPR012938">
    <property type="entry name" value="Glc/Sorbosone_DH"/>
</dbReference>
<dbReference type="Pfam" id="PF07995">
    <property type="entry name" value="GSDH"/>
    <property type="match status" value="1"/>
</dbReference>
<keyword evidence="1" id="KW-0732">Signal</keyword>
<dbReference type="Gene3D" id="2.120.10.30">
    <property type="entry name" value="TolB, C-terminal domain"/>
    <property type="match status" value="1"/>
</dbReference>
<sequence>MHPRTILLPALALAAACSAGGGGNAQTASGGDGAAGGATDASTAARAVPAPAPFVATPVATFVEPWAMTFLPGGKQALVTEKKGKLKLLTIDGATAIDVAGVPAVAYGGQGGLGDVVPHPDFARNGLVYLSYAEAGEGDTRGAAVARGKLVLANGGARLENVQVIWRQSPKVSGRGHYGHRILFAPDGHLFISSGERQKFTPAQDMNANLGKILRLNDDGSVPKDNPFADKGGVTAQIWSLGHRNPLGIAFDAKGQLWDMEMGPEGGDELNRVVRGANYGYPTVSNGNHYGGEDIPDHDTRPEFSRPALWWTPVVSPGNLIFYSGDMFPAWKGSAFIPGLSSQSLVRVVTSGSTAREAERFEMGARIREVEQGPDGALWLLEDGENGATGRLLKLTPKG</sequence>
<dbReference type="PANTHER" id="PTHR19328">
    <property type="entry name" value="HEDGEHOG-INTERACTING PROTEIN"/>
    <property type="match status" value="1"/>
</dbReference>
<feature type="chain" id="PRO_5046269163" evidence="1">
    <location>
        <begin position="22"/>
        <end position="399"/>
    </location>
</feature>